<evidence type="ECO:0000313" key="1">
    <source>
        <dbReference type="EMBL" id="QJA85107.1"/>
    </source>
</evidence>
<organism evidence="1">
    <name type="scientific">viral metagenome</name>
    <dbReference type="NCBI Taxonomy" id="1070528"/>
    <lineage>
        <taxon>unclassified sequences</taxon>
        <taxon>metagenomes</taxon>
        <taxon>organismal metagenomes</taxon>
    </lineage>
</organism>
<sequence>MDEKCFYQRTIQDVDWCDLDDHMCVLMGCDCCDEYENQKKELEEELDRGVGA</sequence>
<proteinExistence type="predicted"/>
<reference evidence="1" key="1">
    <citation type="submission" date="2020-03" db="EMBL/GenBank/DDBJ databases">
        <title>The deep terrestrial virosphere.</title>
        <authorList>
            <person name="Holmfeldt K."/>
            <person name="Nilsson E."/>
            <person name="Simone D."/>
            <person name="Lopez-Fernandez M."/>
            <person name="Wu X."/>
            <person name="de Brujin I."/>
            <person name="Lundin D."/>
            <person name="Andersson A."/>
            <person name="Bertilsson S."/>
            <person name="Dopson M."/>
        </authorList>
    </citation>
    <scope>NUCLEOTIDE SEQUENCE</scope>
    <source>
        <strain evidence="1">MM415B02273</strain>
    </source>
</reference>
<name>A0A6M3KSL5_9ZZZZ</name>
<dbReference type="EMBL" id="MT142555">
    <property type="protein sequence ID" value="QJA85107.1"/>
    <property type="molecule type" value="Genomic_DNA"/>
</dbReference>
<dbReference type="AlphaFoldDB" id="A0A6M3KSL5"/>
<gene>
    <name evidence="1" type="ORF">MM415B02273_0006</name>
</gene>
<protein>
    <submittedName>
        <fullName evidence="1">Uncharacterized protein</fullName>
    </submittedName>
</protein>
<accession>A0A6M3KSL5</accession>